<dbReference type="PANTHER" id="PTHR36934">
    <property type="entry name" value="BLR0278 PROTEIN"/>
    <property type="match status" value="1"/>
</dbReference>
<dbReference type="EMBL" id="CP050869">
    <property type="protein sequence ID" value="QPG48796.1"/>
    <property type="molecule type" value="Genomic_DNA"/>
</dbReference>
<dbReference type="Gene3D" id="3.10.129.10">
    <property type="entry name" value="Hotdog Thioesterase"/>
    <property type="match status" value="1"/>
</dbReference>
<dbReference type="Proteomes" id="UP000076770">
    <property type="component" value="Chromosome i"/>
</dbReference>
<dbReference type="EMBL" id="LT549890">
    <property type="protein sequence ID" value="SAI85287.1"/>
    <property type="molecule type" value="Genomic_DNA"/>
</dbReference>
<organism evidence="3 4">
    <name type="scientific">Saccharolobus solfataricus</name>
    <name type="common">Sulfolobus solfataricus</name>
    <dbReference type="NCBI Taxonomy" id="2287"/>
    <lineage>
        <taxon>Archaea</taxon>
        <taxon>Thermoproteota</taxon>
        <taxon>Thermoprotei</taxon>
        <taxon>Sulfolobales</taxon>
        <taxon>Sulfolobaceae</taxon>
        <taxon>Saccharolobus</taxon>
    </lineage>
</organism>
<dbReference type="AlphaFoldDB" id="A0A157T1J5"/>
<reference evidence="3" key="1">
    <citation type="submission" date="2016-04" db="EMBL/GenBank/DDBJ databases">
        <authorList>
            <person name="Evans L.H."/>
            <person name="Alamgir A."/>
            <person name="Owens N."/>
            <person name="Weber N.D."/>
            <person name="Virtaneva K."/>
            <person name="Barbian K."/>
            <person name="Babar A."/>
            <person name="Rosenke K."/>
        </authorList>
    </citation>
    <scope>NUCLEOTIDE SEQUENCE</scope>
    <source>
        <strain evidence="3">P1</strain>
    </source>
</reference>
<dbReference type="SUPFAM" id="SSF54637">
    <property type="entry name" value="Thioesterase/thiol ester dehydrase-isomerase"/>
    <property type="match status" value="1"/>
</dbReference>
<evidence type="ECO:0000313" key="4">
    <source>
        <dbReference type="Proteomes" id="UP000076770"/>
    </source>
</evidence>
<feature type="domain" description="Fluoroacetyl-CoA-specific thioesterase-like" evidence="1">
    <location>
        <begin position="15"/>
        <end position="78"/>
    </location>
</feature>
<dbReference type="RefSeq" id="WP_010923508.1">
    <property type="nucleotide sequence ID" value="NZ_LT549890.1"/>
</dbReference>
<proteinExistence type="predicted"/>
<dbReference type="Proteomes" id="UP000594632">
    <property type="component" value="Chromosome"/>
</dbReference>
<name>A0A157T1J5_SACSO</name>
<dbReference type="InterPro" id="IPR025540">
    <property type="entry name" value="FlK"/>
</dbReference>
<reference evidence="2 5" key="3">
    <citation type="journal article" date="2020" name="Nat. Commun.">
        <title>The structures of two archaeal type IV pili illuminate evolutionary relationships.</title>
        <authorList>
            <person name="Wang F."/>
            <person name="Baquero D.P."/>
            <person name="Su Z."/>
            <person name="Beltran L.C."/>
            <person name="Prangishvili D."/>
            <person name="Krupovic M."/>
            <person name="Egelman E.H."/>
        </authorList>
    </citation>
    <scope>NUCLEOTIDE SEQUENCE [LARGE SCALE GENOMIC DNA]</scope>
    <source>
        <strain evidence="2 5">POZ149</strain>
    </source>
</reference>
<dbReference type="InterPro" id="IPR029069">
    <property type="entry name" value="HotDog_dom_sf"/>
</dbReference>
<evidence type="ECO:0000313" key="2">
    <source>
        <dbReference type="EMBL" id="QPG48796.1"/>
    </source>
</evidence>
<accession>A0A157T1J5</accession>
<gene>
    <name evidence="2" type="ORF">HFC64_01360</name>
    <name evidence="3" type="ORF">SSOP1_1733</name>
</gene>
<dbReference type="OrthoDB" id="359228at2157"/>
<dbReference type="GeneID" id="7810242"/>
<evidence type="ECO:0000313" key="5">
    <source>
        <dbReference type="Proteomes" id="UP000594632"/>
    </source>
</evidence>
<dbReference type="Pfam" id="PF22636">
    <property type="entry name" value="FlK"/>
    <property type="match status" value="1"/>
</dbReference>
<dbReference type="InterPro" id="IPR054485">
    <property type="entry name" value="FlK-like_dom"/>
</dbReference>
<dbReference type="PANTHER" id="PTHR36934:SF1">
    <property type="entry name" value="THIOESTERASE DOMAIN-CONTAINING PROTEIN"/>
    <property type="match status" value="1"/>
</dbReference>
<reference evidence="4" key="2">
    <citation type="submission" date="2016-04" db="EMBL/GenBank/DDBJ databases">
        <authorList>
            <person name="Shah S.A."/>
            <person name="Garrett R.A."/>
        </authorList>
    </citation>
    <scope>NUCLEOTIDE SEQUENCE [LARGE SCALE GENOMIC DNA]</scope>
    <source>
        <strain evidence="4">ATCC 35091 / DSM 1616 / JCM 8930 / NBRC 15331 / P1</strain>
    </source>
</reference>
<sequence length="85" mass="9498">MEKVFLIRQEHSSVVVGSGNVNVLSTPLMIAFMENVALELAQKYLEKGKTTVGYHVDVKHLMPISIGRKLKRATLIEVFNGKESK</sequence>
<evidence type="ECO:0000259" key="1">
    <source>
        <dbReference type="Pfam" id="PF22636"/>
    </source>
</evidence>
<protein>
    <submittedName>
        <fullName evidence="2">Thioesterase family protein</fullName>
    </submittedName>
</protein>
<evidence type="ECO:0000313" key="3">
    <source>
        <dbReference type="EMBL" id="SAI85287.1"/>
    </source>
</evidence>
<dbReference type="PATRIC" id="fig|2287.9.peg.1815"/>